<feature type="compositionally biased region" description="Low complexity" evidence="1">
    <location>
        <begin position="663"/>
        <end position="676"/>
    </location>
</feature>
<dbReference type="InterPro" id="IPR057199">
    <property type="entry name" value="DUF7877"/>
</dbReference>
<dbReference type="VEuPathDB" id="FungiDB:GGTG_14083"/>
<feature type="region of interest" description="Disordered" evidence="1">
    <location>
        <begin position="999"/>
        <end position="1084"/>
    </location>
</feature>
<protein>
    <submittedName>
        <fullName evidence="4 5">Uncharacterized protein</fullName>
    </submittedName>
</protein>
<reference evidence="4" key="2">
    <citation type="submission" date="2010-07" db="EMBL/GenBank/DDBJ databases">
        <authorList>
            <consortium name="The Broad Institute Genome Sequencing Platform"/>
            <consortium name="Broad Institute Genome Sequencing Center for Infectious Disease"/>
            <person name="Ma L.-J."/>
            <person name="Dead R."/>
            <person name="Young S."/>
            <person name="Zeng Q."/>
            <person name="Koehrsen M."/>
            <person name="Alvarado L."/>
            <person name="Berlin A."/>
            <person name="Chapman S.B."/>
            <person name="Chen Z."/>
            <person name="Freedman E."/>
            <person name="Gellesch M."/>
            <person name="Goldberg J."/>
            <person name="Griggs A."/>
            <person name="Gujja S."/>
            <person name="Heilman E.R."/>
            <person name="Heiman D."/>
            <person name="Hepburn T."/>
            <person name="Howarth C."/>
            <person name="Jen D."/>
            <person name="Larson L."/>
            <person name="Mehta T."/>
            <person name="Neiman D."/>
            <person name="Pearson M."/>
            <person name="Roberts A."/>
            <person name="Saif S."/>
            <person name="Shea T."/>
            <person name="Shenoy N."/>
            <person name="Sisk P."/>
            <person name="Stolte C."/>
            <person name="Sykes S."/>
            <person name="Walk T."/>
            <person name="White J."/>
            <person name="Yandava C."/>
            <person name="Haas B."/>
            <person name="Nusbaum C."/>
            <person name="Birren B."/>
        </authorList>
    </citation>
    <scope>NUCLEOTIDE SEQUENCE</scope>
    <source>
        <strain evidence="4">R3-111a-1</strain>
    </source>
</reference>
<feature type="domain" description="DUF7877" evidence="3">
    <location>
        <begin position="65"/>
        <end position="186"/>
    </location>
</feature>
<feature type="compositionally biased region" description="Polar residues" evidence="1">
    <location>
        <begin position="639"/>
        <end position="651"/>
    </location>
</feature>
<dbReference type="eggNOG" id="ENOG502RSQP">
    <property type="taxonomic scope" value="Eukaryota"/>
</dbReference>
<dbReference type="HOGENOM" id="CLU_008206_1_0_1"/>
<feature type="compositionally biased region" description="Low complexity" evidence="1">
    <location>
        <begin position="768"/>
        <end position="777"/>
    </location>
</feature>
<feature type="compositionally biased region" description="Basic and acidic residues" evidence="1">
    <location>
        <begin position="61"/>
        <end position="81"/>
    </location>
</feature>
<feature type="compositionally biased region" description="Low complexity" evidence="1">
    <location>
        <begin position="597"/>
        <end position="624"/>
    </location>
</feature>
<dbReference type="GO" id="GO:0003713">
    <property type="term" value="F:transcription coactivator activity"/>
    <property type="evidence" value="ECO:0007669"/>
    <property type="project" value="InterPro"/>
</dbReference>
<evidence type="ECO:0000313" key="6">
    <source>
        <dbReference type="Proteomes" id="UP000006039"/>
    </source>
</evidence>
<evidence type="ECO:0000259" key="2">
    <source>
        <dbReference type="Pfam" id="PF25009"/>
    </source>
</evidence>
<reference evidence="6" key="1">
    <citation type="submission" date="2010-07" db="EMBL/GenBank/DDBJ databases">
        <title>The genome sequence of Gaeumannomyces graminis var. tritici strain R3-111a-1.</title>
        <authorList>
            <consortium name="The Broad Institute Genome Sequencing Platform"/>
            <person name="Ma L.-J."/>
            <person name="Dead R."/>
            <person name="Young S."/>
            <person name="Zeng Q."/>
            <person name="Koehrsen M."/>
            <person name="Alvarado L."/>
            <person name="Berlin A."/>
            <person name="Chapman S.B."/>
            <person name="Chen Z."/>
            <person name="Freedman E."/>
            <person name="Gellesch M."/>
            <person name="Goldberg J."/>
            <person name="Griggs A."/>
            <person name="Gujja S."/>
            <person name="Heilman E.R."/>
            <person name="Heiman D."/>
            <person name="Hepburn T."/>
            <person name="Howarth C."/>
            <person name="Jen D."/>
            <person name="Larson L."/>
            <person name="Mehta T."/>
            <person name="Neiman D."/>
            <person name="Pearson M."/>
            <person name="Roberts A."/>
            <person name="Saif S."/>
            <person name="Shea T."/>
            <person name="Shenoy N."/>
            <person name="Sisk P."/>
            <person name="Stolte C."/>
            <person name="Sykes S."/>
            <person name="Walk T."/>
            <person name="White J."/>
            <person name="Yandava C."/>
            <person name="Haas B."/>
            <person name="Nusbaum C."/>
            <person name="Birren B."/>
        </authorList>
    </citation>
    <scope>NUCLEOTIDE SEQUENCE [LARGE SCALE GENOMIC DNA]</scope>
    <source>
        <strain evidence="6">R3-111a-1</strain>
    </source>
</reference>
<dbReference type="PANTHER" id="PTHR33137">
    <property type="entry name" value="MEDIATOR OF RNA POLYMERASE II TRANSCRIPTION SUBUNIT 15A-RELATED"/>
    <property type="match status" value="1"/>
</dbReference>
<keyword evidence="6" id="KW-1185">Reference proteome</keyword>
<feature type="compositionally biased region" description="Polar residues" evidence="1">
    <location>
        <begin position="711"/>
        <end position="723"/>
    </location>
</feature>
<dbReference type="Pfam" id="PF25289">
    <property type="entry name" value="DUF7877"/>
    <property type="match status" value="1"/>
</dbReference>
<evidence type="ECO:0000313" key="5">
    <source>
        <dbReference type="EnsemblFungi" id="EJT68338"/>
    </source>
</evidence>
<dbReference type="EnsemblFungi" id="EJT68338">
    <property type="protein sequence ID" value="EJT68338"/>
    <property type="gene ID" value="GGTG_14083"/>
</dbReference>
<evidence type="ECO:0000256" key="1">
    <source>
        <dbReference type="SAM" id="MobiDB-lite"/>
    </source>
</evidence>
<feature type="compositionally biased region" description="Low complexity" evidence="1">
    <location>
        <begin position="685"/>
        <end position="695"/>
    </location>
</feature>
<evidence type="ECO:0000259" key="3">
    <source>
        <dbReference type="Pfam" id="PF25289"/>
    </source>
</evidence>
<reference evidence="4" key="3">
    <citation type="submission" date="2010-09" db="EMBL/GenBank/DDBJ databases">
        <title>Annotation of Gaeumannomyces graminis var. tritici R3-111a-1.</title>
        <authorList>
            <consortium name="The Broad Institute Genome Sequencing Platform"/>
            <person name="Ma L.-J."/>
            <person name="Dead R."/>
            <person name="Young S.K."/>
            <person name="Zeng Q."/>
            <person name="Gargeya S."/>
            <person name="Fitzgerald M."/>
            <person name="Haas B."/>
            <person name="Abouelleil A."/>
            <person name="Alvarado L."/>
            <person name="Arachchi H.M."/>
            <person name="Berlin A."/>
            <person name="Brown A."/>
            <person name="Chapman S.B."/>
            <person name="Chen Z."/>
            <person name="Dunbar C."/>
            <person name="Freedman E."/>
            <person name="Gearin G."/>
            <person name="Gellesch M."/>
            <person name="Goldberg J."/>
            <person name="Griggs A."/>
            <person name="Gujja S."/>
            <person name="Heiman D."/>
            <person name="Howarth C."/>
            <person name="Larson L."/>
            <person name="Lui A."/>
            <person name="MacDonald P.J.P."/>
            <person name="Mehta T."/>
            <person name="Montmayeur A."/>
            <person name="Murphy C."/>
            <person name="Neiman D."/>
            <person name="Pearson M."/>
            <person name="Priest M."/>
            <person name="Roberts A."/>
            <person name="Saif S."/>
            <person name="Shea T."/>
            <person name="Shenoy N."/>
            <person name="Sisk P."/>
            <person name="Stolte C."/>
            <person name="Sykes S."/>
            <person name="Yandava C."/>
            <person name="Wortman J."/>
            <person name="Nusbaum C."/>
            <person name="Birren B."/>
        </authorList>
    </citation>
    <scope>NUCLEOTIDE SEQUENCE</scope>
    <source>
        <strain evidence="4">R3-111a-1</strain>
    </source>
</reference>
<organism evidence="4">
    <name type="scientific">Gaeumannomyces tritici (strain R3-111a-1)</name>
    <name type="common">Wheat and barley take-all root rot fungus</name>
    <name type="synonym">Gaeumannomyces graminis var. tritici</name>
    <dbReference type="NCBI Taxonomy" id="644352"/>
    <lineage>
        <taxon>Eukaryota</taxon>
        <taxon>Fungi</taxon>
        <taxon>Dikarya</taxon>
        <taxon>Ascomycota</taxon>
        <taxon>Pezizomycotina</taxon>
        <taxon>Sordariomycetes</taxon>
        <taxon>Sordariomycetidae</taxon>
        <taxon>Magnaporthales</taxon>
        <taxon>Magnaporthaceae</taxon>
        <taxon>Gaeumannomyces</taxon>
    </lineage>
</organism>
<dbReference type="Pfam" id="PF25009">
    <property type="entry name" value="DUF7785"/>
    <property type="match status" value="1"/>
</dbReference>
<name>J3PKM0_GAET3</name>
<feature type="compositionally biased region" description="Low complexity" evidence="1">
    <location>
        <begin position="111"/>
        <end position="126"/>
    </location>
</feature>
<dbReference type="GO" id="GO:0031490">
    <property type="term" value="F:chromatin DNA binding"/>
    <property type="evidence" value="ECO:0007669"/>
    <property type="project" value="InterPro"/>
</dbReference>
<accession>J3PKM0</accession>
<evidence type="ECO:0000313" key="4">
    <source>
        <dbReference type="EMBL" id="EJT68338.1"/>
    </source>
</evidence>
<dbReference type="OrthoDB" id="5354458at2759"/>
<feature type="compositionally biased region" description="Low complexity" evidence="1">
    <location>
        <begin position="794"/>
        <end position="824"/>
    </location>
</feature>
<feature type="region of interest" description="Disordered" evidence="1">
    <location>
        <begin position="587"/>
        <end position="726"/>
    </location>
</feature>
<dbReference type="GeneID" id="20354541"/>
<dbReference type="AlphaFoldDB" id="J3PKM0"/>
<dbReference type="InterPro" id="IPR044661">
    <property type="entry name" value="MED15a/b/c-like"/>
</dbReference>
<proteinExistence type="predicted"/>
<gene>
    <name evidence="5" type="primary">20354541</name>
    <name evidence="4" type="ORF">GGTG_14083</name>
</gene>
<feature type="region of interest" description="Disordered" evidence="1">
    <location>
        <begin position="343"/>
        <end position="368"/>
    </location>
</feature>
<dbReference type="InterPro" id="IPR056687">
    <property type="entry name" value="DUF7785"/>
</dbReference>
<feature type="compositionally biased region" description="Gly residues" evidence="1">
    <location>
        <begin position="1002"/>
        <end position="1012"/>
    </location>
</feature>
<sequence length="1084" mass="117016">MAAVAPAQVNGLGAPPSIPASPDSSTSSTKRKRDATDDGPAVQKTNGIDGVPPAANGNQPRQRDGKQLIRDFYEVLRRHDPTPSILARPIAADATLDEPQAKRQKAEDDASSAPAPAAATTATTTTIDDKVSNDGYSTLDDIVVDIKRAVNDAISELQSSIAEEKPDASDEAIAQAHQFRKQAMELYRRETAYPAVVGALPSSSLSGEQPDGRFALSVYGLGPQPKTLYTNLQLPVRTSNRPEGVFRDVSAARLPPGIMATKVMPHTPTTKKSTQAPTLGHLFPPAANLPTLQAPKTAKTTTKGNMLGFYHPDPIEKCAYRVGHTYFSQPVSVGHWVDYTNATPSSHSHGKTKQRERAQSLAGHRPSSVELEMSEMETLFRKAFTSFAPSKDDSSAVVSSTQAGRIWWQRVGQRQYQRMIDADESPEDARDELAEGGQLADDIDEDLVQEAISNWEELIDPGLEKSTAGVETDEAQAIDDKLAKASDLIETLASYQRNRNLTLPTSKNRRSTEPVNVDLLHGGSLIVQQPGDEEMEAYVALKNHLLDIILELPPYAVSRLDGDKLGDLFISTKIEIRTDVRPGVNEEDEAAVKARQKQQMVQQAQQQQQQQRQQAAQASVSSSRQPHRTPSMSAGVPYPNQQQGYYANQTRPPVPNAAPPPYYQQSPGQAMPQPMHQRPPMPGVMQPQMAQHQPHPQQPPHPQMQQHPQHRSTPSQQYRQPNGYQPGYAQQLAKSQTPYGHNNMQYPGTPGQPQRLPHGYAHGGPIGTPTQPQQQPQHRFPSSGQGYATGYPMQQHQQTPQHHQQMYQQQQQPSHHPQHPGQRQGYSQYTNGAANLPPRPPQPQMGVAQQHPYGQTPQHHTQPQQHTPQMQGQPRYQPYAPSGPNPMTPGQPQRYSMAPGGGGMQPNGTSQGMSPSLGPSGFYTHMTDTQQSQLVEQSQAQAALQAQVRRSVQQQTGALGDKLMQGGGGVGANAGLAGIGLKGSFDVQKQLAAVAANRGVTGQPGSGHGGMMGQMPPGSGPRPQVPSPAGAVGTPGGASPSMNGIPMQPHQRQQMSASPAGFSHASPSPVPVPIPGGAQTRPQS</sequence>
<feature type="region of interest" description="Disordered" evidence="1">
    <location>
        <begin position="738"/>
        <end position="922"/>
    </location>
</feature>
<feature type="domain" description="DUF7785" evidence="2">
    <location>
        <begin position="476"/>
        <end position="576"/>
    </location>
</feature>
<feature type="region of interest" description="Disordered" evidence="1">
    <location>
        <begin position="1"/>
        <end position="130"/>
    </location>
</feature>
<dbReference type="PANTHER" id="PTHR33137:SF4">
    <property type="entry name" value="MEDIATOR OF RNA POLYMERASE II TRANSCRIPTION SUBUNIT 15A-RELATED"/>
    <property type="match status" value="1"/>
</dbReference>
<feature type="compositionally biased region" description="Low complexity" evidence="1">
    <location>
        <begin position="849"/>
        <end position="874"/>
    </location>
</feature>
<feature type="compositionally biased region" description="Basic and acidic residues" evidence="1">
    <location>
        <begin position="99"/>
        <end position="108"/>
    </location>
</feature>
<dbReference type="RefSeq" id="XP_009230274.1">
    <property type="nucleotide sequence ID" value="XM_009232010.1"/>
</dbReference>
<reference evidence="5" key="4">
    <citation type="journal article" date="2015" name="G3 (Bethesda)">
        <title>Genome sequences of three phytopathogenic species of the Magnaporthaceae family of fungi.</title>
        <authorList>
            <person name="Okagaki L.H."/>
            <person name="Nunes C.C."/>
            <person name="Sailsbery J."/>
            <person name="Clay B."/>
            <person name="Brown D."/>
            <person name="John T."/>
            <person name="Oh Y."/>
            <person name="Young N."/>
            <person name="Fitzgerald M."/>
            <person name="Haas B.J."/>
            <person name="Zeng Q."/>
            <person name="Young S."/>
            <person name="Adiconis X."/>
            <person name="Fan L."/>
            <person name="Levin J.Z."/>
            <person name="Mitchell T.K."/>
            <person name="Okubara P.A."/>
            <person name="Farman M.L."/>
            <person name="Kohn L.M."/>
            <person name="Birren B."/>
            <person name="Ma L.-J."/>
            <person name="Dean R.A."/>
        </authorList>
    </citation>
    <scope>NUCLEOTIDE SEQUENCE</scope>
    <source>
        <strain evidence="5">R3-111a-1</strain>
    </source>
</reference>
<dbReference type="EMBL" id="GL385520">
    <property type="protein sequence ID" value="EJT68338.1"/>
    <property type="molecule type" value="Genomic_DNA"/>
</dbReference>
<dbReference type="Proteomes" id="UP000006039">
    <property type="component" value="Unassembled WGS sequence"/>
</dbReference>
<dbReference type="STRING" id="644352.J3PKM0"/>
<feature type="compositionally biased region" description="Pro residues" evidence="1">
    <location>
        <begin position="652"/>
        <end position="662"/>
    </location>
</feature>
<reference evidence="5" key="5">
    <citation type="submission" date="2018-04" db="UniProtKB">
        <authorList>
            <consortium name="EnsemblFungi"/>
        </authorList>
    </citation>
    <scope>IDENTIFICATION</scope>
    <source>
        <strain evidence="5">R3-111a-1</strain>
    </source>
</reference>